<evidence type="ECO:0000256" key="7">
    <source>
        <dbReference type="ARBA" id="ARBA00032129"/>
    </source>
</evidence>
<evidence type="ECO:0000313" key="9">
    <source>
        <dbReference type="Proteomes" id="UP001516023"/>
    </source>
</evidence>
<organism evidence="8 9">
    <name type="scientific">Cyclotella cryptica</name>
    <dbReference type="NCBI Taxonomy" id="29204"/>
    <lineage>
        <taxon>Eukaryota</taxon>
        <taxon>Sar</taxon>
        <taxon>Stramenopiles</taxon>
        <taxon>Ochrophyta</taxon>
        <taxon>Bacillariophyta</taxon>
        <taxon>Coscinodiscophyceae</taxon>
        <taxon>Thalassiosirophycidae</taxon>
        <taxon>Stephanodiscales</taxon>
        <taxon>Stephanodiscaceae</taxon>
        <taxon>Cyclotella</taxon>
    </lineage>
</organism>
<sequence length="252" mass="27523">MLYPSQSLATSTISMRLFRTILVSAAAVANAYVPSHMELPETWTDLSTATLTPLEFRSEAAFALEGSGDQSSVVVGSSCMLSSEVLRKHGGKHGSIAFAVRRPALCREEGKAIADLAARDDKPLDGFGIFGVVKETGVDDAGLAEFHSQFFPYPLYKDDENVFYKALGSRKLSVSSWNPIKIFRGIRSIYRRLAKKSISGNLKGEGLVQGGIIIFDKMGARYAYREEAGAEVPVDDIIAVVRHIRAEDEKTQ</sequence>
<evidence type="ECO:0000256" key="2">
    <source>
        <dbReference type="ARBA" id="ARBA00022490"/>
    </source>
</evidence>
<comment type="similarity">
    <text evidence="4">Belongs to the peroxiredoxin-like PRXL2 family. PRXL2A subfamily.</text>
</comment>
<dbReference type="PANTHER" id="PTHR28630:SF31">
    <property type="entry name" value="PEROXIREDOXIN-LIKE 2A"/>
    <property type="match status" value="1"/>
</dbReference>
<name>A0ABD3QMK9_9STRA</name>
<reference evidence="8 9" key="1">
    <citation type="journal article" date="2020" name="G3 (Bethesda)">
        <title>Improved Reference Genome for Cyclotella cryptica CCMP332, a Model for Cell Wall Morphogenesis, Salinity Adaptation, and Lipid Production in Diatoms (Bacillariophyta).</title>
        <authorList>
            <person name="Roberts W.R."/>
            <person name="Downey K.M."/>
            <person name="Ruck E.C."/>
            <person name="Traller J.C."/>
            <person name="Alverson A.J."/>
        </authorList>
    </citation>
    <scope>NUCLEOTIDE SEQUENCE [LARGE SCALE GENOMIC DNA]</scope>
    <source>
        <strain evidence="8 9">CCMP332</strain>
    </source>
</reference>
<dbReference type="Pfam" id="PF13911">
    <property type="entry name" value="AhpC-TSA_2"/>
    <property type="match status" value="1"/>
</dbReference>
<protein>
    <recommendedName>
        <fullName evidence="5">Peroxiredoxin-like 2A</fullName>
    </recommendedName>
    <alternativeName>
        <fullName evidence="7">Peroxiredoxin-like 2 activated in M-CSF stimulated monocytes</fullName>
    </alternativeName>
    <alternativeName>
        <fullName evidence="6">Redox-regulatory protein FAM213A</fullName>
    </alternativeName>
</protein>
<comment type="subcellular location">
    <subcellularLocation>
        <location evidence="1">Cytoplasm</location>
    </subcellularLocation>
</comment>
<dbReference type="InterPro" id="IPR032801">
    <property type="entry name" value="PXL2A/B/C"/>
</dbReference>
<dbReference type="AlphaFoldDB" id="A0ABD3QMK9"/>
<proteinExistence type="inferred from homology"/>
<dbReference type="EMBL" id="JABMIG020000030">
    <property type="protein sequence ID" value="KAL3800811.1"/>
    <property type="molecule type" value="Genomic_DNA"/>
</dbReference>
<comment type="caution">
    <text evidence="8">The sequence shown here is derived from an EMBL/GenBank/DDBJ whole genome shotgun (WGS) entry which is preliminary data.</text>
</comment>
<evidence type="ECO:0000313" key="8">
    <source>
        <dbReference type="EMBL" id="KAL3800811.1"/>
    </source>
</evidence>
<keyword evidence="3" id="KW-0676">Redox-active center</keyword>
<keyword evidence="9" id="KW-1185">Reference proteome</keyword>
<evidence type="ECO:0000256" key="3">
    <source>
        <dbReference type="ARBA" id="ARBA00023284"/>
    </source>
</evidence>
<dbReference type="PANTHER" id="PTHR28630">
    <property type="match status" value="1"/>
</dbReference>
<accession>A0ABD3QMK9</accession>
<keyword evidence="2" id="KW-0963">Cytoplasm</keyword>
<gene>
    <name evidence="8" type="ORF">HJC23_001648</name>
</gene>
<evidence type="ECO:0000256" key="4">
    <source>
        <dbReference type="ARBA" id="ARBA00023787"/>
    </source>
</evidence>
<evidence type="ECO:0000256" key="1">
    <source>
        <dbReference type="ARBA" id="ARBA00004496"/>
    </source>
</evidence>
<evidence type="ECO:0000256" key="6">
    <source>
        <dbReference type="ARBA" id="ARBA00032058"/>
    </source>
</evidence>
<dbReference type="GO" id="GO:0005737">
    <property type="term" value="C:cytoplasm"/>
    <property type="evidence" value="ECO:0007669"/>
    <property type="project" value="UniProtKB-SubCell"/>
</dbReference>
<dbReference type="Proteomes" id="UP001516023">
    <property type="component" value="Unassembled WGS sequence"/>
</dbReference>
<evidence type="ECO:0000256" key="5">
    <source>
        <dbReference type="ARBA" id="ARBA00023849"/>
    </source>
</evidence>